<accession>A0A3A3Z330</accession>
<evidence type="ECO:0000256" key="1">
    <source>
        <dbReference type="SAM" id="MobiDB-lite"/>
    </source>
</evidence>
<evidence type="ECO:0000313" key="2">
    <source>
        <dbReference type="EMBL" id="RJK97824.1"/>
    </source>
</evidence>
<keyword evidence="3" id="KW-1185">Reference proteome</keyword>
<dbReference type="Proteomes" id="UP000265614">
    <property type="component" value="Unassembled WGS sequence"/>
</dbReference>
<dbReference type="Pfam" id="PF06999">
    <property type="entry name" value="Suc_Fer-like"/>
    <property type="match status" value="1"/>
</dbReference>
<protein>
    <submittedName>
        <fullName evidence="2">Sucrase ferredoxin</fullName>
    </submittedName>
</protein>
<dbReference type="InterPro" id="IPR009737">
    <property type="entry name" value="Aim32/Apd1-like"/>
</dbReference>
<reference evidence="2 3" key="1">
    <citation type="submission" date="2018-09" db="EMBL/GenBank/DDBJ databases">
        <title>YIM 75000 draft genome.</title>
        <authorList>
            <person name="Tang S."/>
            <person name="Feng Y."/>
        </authorList>
    </citation>
    <scope>NUCLEOTIDE SEQUENCE [LARGE SCALE GENOMIC DNA]</scope>
    <source>
        <strain evidence="2 3">YIM 75000</strain>
    </source>
</reference>
<sequence>MIRVVTGEGSPQPGGSARRTAGSRGRGGEGSLPFVLDQPVADLPGCALAALRSGEPPAGTATPIRSWVALEHDGPWGRDVLARVLADVLEPGPRARLLAAQREAGLRPLLVRRPAPEGRRVGPSGPPTVLVGSARRGAAWLERLPLTDLRELNDLDPAAVAHGAGGLGEPVDGPVFLVCTHGAKDLCCAVRGRPVASAVARDHPGATWECTHLGGDRFAGNLLVLPDGYLHGQLDPQGAREVAAQAAAGRVVVGSLRGHTRASRWEQVAEVEVRRRTGLTGTADVAPVRQVLRPGEGADVVVRGGGRLFTVAVRLRDLGPRSSRCTGLQEPSRVPVAVAVVEGVRAAEVLPGRGSARRAALLQQSA</sequence>
<feature type="compositionally biased region" description="Low complexity" evidence="1">
    <location>
        <begin position="14"/>
        <end position="23"/>
    </location>
</feature>
<dbReference type="EMBL" id="QZEZ01000001">
    <property type="protein sequence ID" value="RJK97824.1"/>
    <property type="molecule type" value="Genomic_DNA"/>
</dbReference>
<dbReference type="InterPro" id="IPR036249">
    <property type="entry name" value="Thioredoxin-like_sf"/>
</dbReference>
<name>A0A3A3Z330_9ACTN</name>
<proteinExistence type="predicted"/>
<organism evidence="2 3">
    <name type="scientific">Vallicoccus soli</name>
    <dbReference type="NCBI Taxonomy" id="2339232"/>
    <lineage>
        <taxon>Bacteria</taxon>
        <taxon>Bacillati</taxon>
        <taxon>Actinomycetota</taxon>
        <taxon>Actinomycetes</taxon>
        <taxon>Motilibacterales</taxon>
        <taxon>Vallicoccaceae</taxon>
        <taxon>Vallicoccus</taxon>
    </lineage>
</organism>
<feature type="region of interest" description="Disordered" evidence="1">
    <location>
        <begin position="1"/>
        <end position="33"/>
    </location>
</feature>
<evidence type="ECO:0000313" key="3">
    <source>
        <dbReference type="Proteomes" id="UP000265614"/>
    </source>
</evidence>
<gene>
    <name evidence="2" type="ORF">D5H78_02255</name>
</gene>
<dbReference type="OrthoDB" id="3399139at2"/>
<comment type="caution">
    <text evidence="2">The sequence shown here is derived from an EMBL/GenBank/DDBJ whole genome shotgun (WGS) entry which is preliminary data.</text>
</comment>
<dbReference type="AlphaFoldDB" id="A0A3A3Z330"/>
<dbReference type="SUPFAM" id="SSF52833">
    <property type="entry name" value="Thioredoxin-like"/>
    <property type="match status" value="1"/>
</dbReference>